<evidence type="ECO:0000313" key="3">
    <source>
        <dbReference type="EMBL" id="PLW44922.1"/>
    </source>
</evidence>
<evidence type="ECO:0000313" key="4">
    <source>
        <dbReference type="Proteomes" id="UP000235388"/>
    </source>
</evidence>
<dbReference type="EMBL" id="PGCI01000053">
    <property type="protein sequence ID" value="PLW44922.1"/>
    <property type="molecule type" value="Genomic_DNA"/>
</dbReference>
<keyword evidence="4" id="KW-1185">Reference proteome</keyword>
<feature type="compositionally biased region" description="Basic and acidic residues" evidence="1">
    <location>
        <begin position="1"/>
        <end position="14"/>
    </location>
</feature>
<feature type="region of interest" description="Disordered" evidence="1">
    <location>
        <begin position="258"/>
        <end position="296"/>
    </location>
</feature>
<comment type="caution">
    <text evidence="2">The sequence shown here is derived from an EMBL/GenBank/DDBJ whole genome shotgun (WGS) entry which is preliminary data.</text>
</comment>
<gene>
    <name evidence="2" type="ORF">PCANC_23638</name>
    <name evidence="3" type="ORF">PCASD_09129</name>
</gene>
<reference evidence="4 5" key="1">
    <citation type="submission" date="2017-11" db="EMBL/GenBank/DDBJ databases">
        <title>De novo assembly and phasing of dikaryotic genomes from two isolates of Puccinia coronata f. sp. avenae, the causal agent of oat crown rust.</title>
        <authorList>
            <person name="Miller M.E."/>
            <person name="Zhang Y."/>
            <person name="Omidvar V."/>
            <person name="Sperschneider J."/>
            <person name="Schwessinger B."/>
            <person name="Raley C."/>
            <person name="Palmer J.M."/>
            <person name="Garnica D."/>
            <person name="Upadhyaya N."/>
            <person name="Rathjen J."/>
            <person name="Taylor J.M."/>
            <person name="Park R.F."/>
            <person name="Dodds P.N."/>
            <person name="Hirsch C.D."/>
            <person name="Kianian S.F."/>
            <person name="Figueroa M."/>
        </authorList>
    </citation>
    <scope>NUCLEOTIDE SEQUENCE [LARGE SCALE GENOMIC DNA]</scope>
    <source>
        <strain evidence="2">12NC29</strain>
        <strain evidence="3">12SD80</strain>
    </source>
</reference>
<feature type="region of interest" description="Disordered" evidence="1">
    <location>
        <begin position="1"/>
        <end position="46"/>
    </location>
</feature>
<evidence type="ECO:0000313" key="5">
    <source>
        <dbReference type="Proteomes" id="UP000235392"/>
    </source>
</evidence>
<evidence type="ECO:0000313" key="2">
    <source>
        <dbReference type="EMBL" id="PLW33584.1"/>
    </source>
</evidence>
<dbReference type="AlphaFoldDB" id="A0A2N5U759"/>
<feature type="compositionally biased region" description="Polar residues" evidence="1">
    <location>
        <begin position="27"/>
        <end position="42"/>
    </location>
</feature>
<dbReference type="Proteomes" id="UP000235392">
    <property type="component" value="Unassembled WGS sequence"/>
</dbReference>
<feature type="compositionally biased region" description="Polar residues" evidence="1">
    <location>
        <begin position="286"/>
        <end position="295"/>
    </location>
</feature>
<dbReference type="EMBL" id="PGCJ01000296">
    <property type="protein sequence ID" value="PLW33584.1"/>
    <property type="molecule type" value="Genomic_DNA"/>
</dbReference>
<proteinExistence type="predicted"/>
<organism evidence="2 4">
    <name type="scientific">Puccinia coronata f. sp. avenae</name>
    <dbReference type="NCBI Taxonomy" id="200324"/>
    <lineage>
        <taxon>Eukaryota</taxon>
        <taxon>Fungi</taxon>
        <taxon>Dikarya</taxon>
        <taxon>Basidiomycota</taxon>
        <taxon>Pucciniomycotina</taxon>
        <taxon>Pucciniomycetes</taxon>
        <taxon>Pucciniales</taxon>
        <taxon>Pucciniaceae</taxon>
        <taxon>Puccinia</taxon>
    </lineage>
</organism>
<name>A0A2N5U759_9BASI</name>
<accession>A0A2N5U759</accession>
<protein>
    <submittedName>
        <fullName evidence="2">Uncharacterized protein</fullName>
    </submittedName>
</protein>
<sequence length="344" mass="37743">MQPELGDHVSHETTKNLFDLNLPPEQQPWSESLNSPPRQPASSLDGIILVDSRRRKGDKLGGEVHLAQPASFESGLSVYANHVGETPPQRLFSSIGSSSAGSGKRAASDLDQYSDRGKISGNNHQVKPLNEEKIRSLPSLFDVMKCTFIYLLFHLPISAFLSAAMQSELGKDVLHETTKNLFDLNLPPEQQPWSESLNSPRRQRSLDATVFADPHRPREEKLGGEVHRLLKLASVESGWSPYANHVGQDRPLAQQLVSSISSASSGTGKRKASDWGQNSESEKSNHQANSHSDNSACEIEEDLSLKDLVEGSNSFHSNAKAIYHKSDGYVSSATSHHQPLNVVK</sequence>
<dbReference type="Proteomes" id="UP000235388">
    <property type="component" value="Unassembled WGS sequence"/>
</dbReference>
<evidence type="ECO:0000256" key="1">
    <source>
        <dbReference type="SAM" id="MobiDB-lite"/>
    </source>
</evidence>
<feature type="compositionally biased region" description="Low complexity" evidence="1">
    <location>
        <begin position="93"/>
        <end position="105"/>
    </location>
</feature>
<feature type="region of interest" description="Disordered" evidence="1">
    <location>
        <begin position="90"/>
        <end position="124"/>
    </location>
</feature>